<dbReference type="EMBL" id="JAFEMC010000002">
    <property type="protein sequence ID" value="MBM6575945.1"/>
    <property type="molecule type" value="Genomic_DNA"/>
</dbReference>
<accession>A0ABS2D4V3</accession>
<gene>
    <name evidence="1" type="ORF">ILT43_06140</name>
</gene>
<evidence type="ECO:0000313" key="2">
    <source>
        <dbReference type="Proteomes" id="UP000763641"/>
    </source>
</evidence>
<name>A0ABS2D4V3_9SPHN</name>
<proteinExistence type="predicted"/>
<organism evidence="1 2">
    <name type="scientific">Sphingomonas longa</name>
    <dbReference type="NCBI Taxonomy" id="2778730"/>
    <lineage>
        <taxon>Bacteria</taxon>
        <taxon>Pseudomonadati</taxon>
        <taxon>Pseudomonadota</taxon>
        <taxon>Alphaproteobacteria</taxon>
        <taxon>Sphingomonadales</taxon>
        <taxon>Sphingomonadaceae</taxon>
        <taxon>Sphingomonas</taxon>
    </lineage>
</organism>
<dbReference type="InterPro" id="IPR045617">
    <property type="entry name" value="DUF6445"/>
</dbReference>
<keyword evidence="2" id="KW-1185">Reference proteome</keyword>
<dbReference type="Pfam" id="PF20043">
    <property type="entry name" value="DUF6445"/>
    <property type="match status" value="1"/>
</dbReference>
<reference evidence="1 2" key="1">
    <citation type="submission" date="2020-12" db="EMBL/GenBank/DDBJ databases">
        <title>Sphingomonas sp.</title>
        <authorList>
            <person name="Kim M.K."/>
        </authorList>
    </citation>
    <scope>NUCLEOTIDE SEQUENCE [LARGE SCALE GENOMIC DNA]</scope>
    <source>
        <strain evidence="1 2">BT552</strain>
    </source>
</reference>
<sequence>MTQFQLAPGARLNATLLGQEQEPLLQSDGILADPDELVRGVSASDLLPAYSPAGGFPGLRSALPSDYIQKVVNVLTGPIAEAFSLGAVRPIRAQGAFSLVTLPPDALAPPQRAPHVDSVDPMQFAILHYLCGADHGGTSFYRHRATGFETLSPSRLASYDAHRAGEATLDGYVEDGAPWFEPIMQVSAEMNRLIVYRSCVLHSGRVPSPERLSPDPETGRLTANIFVTFIPASLP</sequence>
<comment type="caution">
    <text evidence="1">The sequence shown here is derived from an EMBL/GenBank/DDBJ whole genome shotgun (WGS) entry which is preliminary data.</text>
</comment>
<evidence type="ECO:0000313" key="1">
    <source>
        <dbReference type="EMBL" id="MBM6575945.1"/>
    </source>
</evidence>
<protein>
    <submittedName>
        <fullName evidence="1">Uncharacterized protein</fullName>
    </submittedName>
</protein>
<dbReference type="RefSeq" id="WP_204196511.1">
    <property type="nucleotide sequence ID" value="NZ_JAFEMC010000002.1"/>
</dbReference>
<dbReference type="Proteomes" id="UP000763641">
    <property type="component" value="Unassembled WGS sequence"/>
</dbReference>